<dbReference type="PANTHER" id="PTHR47926:SF533">
    <property type="entry name" value="DYW DOMAIN-CONTAINING PROTEIN"/>
    <property type="match status" value="1"/>
</dbReference>
<feature type="repeat" description="PPR" evidence="2">
    <location>
        <begin position="5"/>
        <end position="39"/>
    </location>
</feature>
<dbReference type="PROSITE" id="PS51375">
    <property type="entry name" value="PPR"/>
    <property type="match status" value="2"/>
</dbReference>
<feature type="repeat" description="PPR" evidence="2">
    <location>
        <begin position="106"/>
        <end position="140"/>
    </location>
</feature>
<evidence type="ECO:0008006" key="5">
    <source>
        <dbReference type="Google" id="ProtNLM"/>
    </source>
</evidence>
<dbReference type="InterPro" id="IPR002885">
    <property type="entry name" value="PPR_rpt"/>
</dbReference>
<organism evidence="4">
    <name type="scientific">Selaginella moellendorffii</name>
    <name type="common">Spikemoss</name>
    <dbReference type="NCBI Taxonomy" id="88036"/>
    <lineage>
        <taxon>Eukaryota</taxon>
        <taxon>Viridiplantae</taxon>
        <taxon>Streptophyta</taxon>
        <taxon>Embryophyta</taxon>
        <taxon>Tracheophyta</taxon>
        <taxon>Lycopodiopsida</taxon>
        <taxon>Selaginellales</taxon>
        <taxon>Selaginellaceae</taxon>
        <taxon>Selaginella</taxon>
    </lineage>
</organism>
<dbReference type="EMBL" id="GL377589">
    <property type="protein sequence ID" value="EFJ24541.1"/>
    <property type="molecule type" value="Genomic_DNA"/>
</dbReference>
<dbReference type="Gene3D" id="1.25.40.10">
    <property type="entry name" value="Tetratricopeptide repeat domain"/>
    <property type="match status" value="2"/>
</dbReference>
<proteinExistence type="predicted"/>
<dbReference type="Pfam" id="PF01535">
    <property type="entry name" value="PPR"/>
    <property type="match status" value="1"/>
</dbReference>
<dbReference type="FunFam" id="1.25.40.10:FF:000090">
    <property type="entry name" value="Pentatricopeptide repeat-containing protein, chloroplastic"/>
    <property type="match status" value="1"/>
</dbReference>
<evidence type="ECO:0000313" key="4">
    <source>
        <dbReference type="Proteomes" id="UP000001514"/>
    </source>
</evidence>
<dbReference type="AlphaFoldDB" id="D8RTN2"/>
<gene>
    <name evidence="3" type="ORF">SELMODRAFT_101316</name>
</gene>
<dbReference type="PANTHER" id="PTHR47926">
    <property type="entry name" value="PENTATRICOPEPTIDE REPEAT-CONTAINING PROTEIN"/>
    <property type="match status" value="1"/>
</dbReference>
<accession>D8RTN2</accession>
<dbReference type="OMA" id="HERIVDK"/>
<evidence type="ECO:0000256" key="2">
    <source>
        <dbReference type="PROSITE-ProRule" id="PRU00708"/>
    </source>
</evidence>
<protein>
    <recommendedName>
        <fullName evidence="5">Pentacotripeptide-repeat region of PRORP domain-containing protein</fullName>
    </recommendedName>
</protein>
<dbReference type="Gramene" id="EFJ24541">
    <property type="protein sequence ID" value="EFJ24541"/>
    <property type="gene ID" value="SELMODRAFT_101316"/>
</dbReference>
<name>D8RTN2_SELML</name>
<evidence type="ECO:0000313" key="3">
    <source>
        <dbReference type="EMBL" id="EFJ24541.1"/>
    </source>
</evidence>
<keyword evidence="4" id="KW-1185">Reference proteome</keyword>
<dbReference type="InterPro" id="IPR046960">
    <property type="entry name" value="PPR_At4g14850-like_plant"/>
</dbReference>
<reference evidence="3 4" key="1">
    <citation type="journal article" date="2011" name="Science">
        <title>The Selaginella genome identifies genetic changes associated with the evolution of vascular plants.</title>
        <authorList>
            <person name="Banks J.A."/>
            <person name="Nishiyama T."/>
            <person name="Hasebe M."/>
            <person name="Bowman J.L."/>
            <person name="Gribskov M."/>
            <person name="dePamphilis C."/>
            <person name="Albert V.A."/>
            <person name="Aono N."/>
            <person name="Aoyama T."/>
            <person name="Ambrose B.A."/>
            <person name="Ashton N.W."/>
            <person name="Axtell M.J."/>
            <person name="Barker E."/>
            <person name="Barker M.S."/>
            <person name="Bennetzen J.L."/>
            <person name="Bonawitz N.D."/>
            <person name="Chapple C."/>
            <person name="Cheng C."/>
            <person name="Correa L.G."/>
            <person name="Dacre M."/>
            <person name="DeBarry J."/>
            <person name="Dreyer I."/>
            <person name="Elias M."/>
            <person name="Engstrom E.M."/>
            <person name="Estelle M."/>
            <person name="Feng L."/>
            <person name="Finet C."/>
            <person name="Floyd S.K."/>
            <person name="Frommer W.B."/>
            <person name="Fujita T."/>
            <person name="Gramzow L."/>
            <person name="Gutensohn M."/>
            <person name="Harholt J."/>
            <person name="Hattori M."/>
            <person name="Heyl A."/>
            <person name="Hirai T."/>
            <person name="Hiwatashi Y."/>
            <person name="Ishikawa M."/>
            <person name="Iwata M."/>
            <person name="Karol K.G."/>
            <person name="Koehler B."/>
            <person name="Kolukisaoglu U."/>
            <person name="Kubo M."/>
            <person name="Kurata T."/>
            <person name="Lalonde S."/>
            <person name="Li K."/>
            <person name="Li Y."/>
            <person name="Litt A."/>
            <person name="Lyons E."/>
            <person name="Manning G."/>
            <person name="Maruyama T."/>
            <person name="Michael T.P."/>
            <person name="Mikami K."/>
            <person name="Miyazaki S."/>
            <person name="Morinaga S."/>
            <person name="Murata T."/>
            <person name="Mueller-Roeber B."/>
            <person name="Nelson D.R."/>
            <person name="Obara M."/>
            <person name="Oguri Y."/>
            <person name="Olmstead R.G."/>
            <person name="Onodera N."/>
            <person name="Petersen B.L."/>
            <person name="Pils B."/>
            <person name="Prigge M."/>
            <person name="Rensing S.A."/>
            <person name="Riano-Pachon D.M."/>
            <person name="Roberts A.W."/>
            <person name="Sato Y."/>
            <person name="Scheller H.V."/>
            <person name="Schulz B."/>
            <person name="Schulz C."/>
            <person name="Shakirov E.V."/>
            <person name="Shibagaki N."/>
            <person name="Shinohara N."/>
            <person name="Shippen D.E."/>
            <person name="Soerensen I."/>
            <person name="Sotooka R."/>
            <person name="Sugimoto N."/>
            <person name="Sugita M."/>
            <person name="Sumikawa N."/>
            <person name="Tanurdzic M."/>
            <person name="Theissen G."/>
            <person name="Ulvskov P."/>
            <person name="Wakazuki S."/>
            <person name="Weng J.K."/>
            <person name="Willats W.W."/>
            <person name="Wipf D."/>
            <person name="Wolf P.G."/>
            <person name="Yang L."/>
            <person name="Zimmer A.D."/>
            <person name="Zhu Q."/>
            <person name="Mitros T."/>
            <person name="Hellsten U."/>
            <person name="Loque D."/>
            <person name="Otillar R."/>
            <person name="Salamov A."/>
            <person name="Schmutz J."/>
            <person name="Shapiro H."/>
            <person name="Lindquist E."/>
            <person name="Lucas S."/>
            <person name="Rokhsar D."/>
            <person name="Grigoriev I.V."/>
        </authorList>
    </citation>
    <scope>NUCLEOTIDE SEQUENCE [LARGE SCALE GENOMIC DNA]</scope>
</reference>
<dbReference type="eggNOG" id="KOG4197">
    <property type="taxonomic scope" value="Eukaryota"/>
</dbReference>
<dbReference type="KEGG" id="smo:SELMODRAFT_101316"/>
<dbReference type="GO" id="GO:0003723">
    <property type="term" value="F:RNA binding"/>
    <property type="evidence" value="ECO:0007669"/>
    <property type="project" value="InterPro"/>
</dbReference>
<keyword evidence="1" id="KW-0677">Repeat</keyword>
<dbReference type="PROSITE" id="PS51257">
    <property type="entry name" value="PROKAR_LIPOPROTEIN"/>
    <property type="match status" value="1"/>
</dbReference>
<sequence length="279" mass="30666">MPEKNFITWTAMISACAQHGCPLEVIGTYEEMERQGVAPVPITLAMVAGAYGEVKSLQDARKFHERIVDKGLGSAFLVENSLMNMYGKCGSVDAAKAMFDKMKTRNVITWTTMVAAYARNARPLEALDLYTEMVLDGTKPSLVTFTCVLAACSHAGRMEVGQRHLWSMKLDYGLAPTAEHYACVVDLLGRAGWLKEAEELILVKSLEVDDVVWRALLSACKIHCDTELGGVAAEQVTQLAPFDTSSYVLLSNIHAELGYSRSSKARALRKRSTIIKPEV</sequence>
<dbReference type="GO" id="GO:0009451">
    <property type="term" value="P:RNA modification"/>
    <property type="evidence" value="ECO:0007669"/>
    <property type="project" value="InterPro"/>
</dbReference>
<dbReference type="InParanoid" id="D8RTN2"/>
<dbReference type="NCBIfam" id="TIGR00756">
    <property type="entry name" value="PPR"/>
    <property type="match status" value="3"/>
</dbReference>
<dbReference type="HOGENOM" id="CLU_002706_0_0_1"/>
<dbReference type="InterPro" id="IPR011990">
    <property type="entry name" value="TPR-like_helical_dom_sf"/>
</dbReference>
<dbReference type="Proteomes" id="UP000001514">
    <property type="component" value="Unassembled WGS sequence"/>
</dbReference>
<dbReference type="Pfam" id="PF13041">
    <property type="entry name" value="PPR_2"/>
    <property type="match status" value="1"/>
</dbReference>
<evidence type="ECO:0000256" key="1">
    <source>
        <dbReference type="ARBA" id="ARBA00022737"/>
    </source>
</evidence>